<dbReference type="CDD" id="cd01583">
    <property type="entry name" value="IPMI"/>
    <property type="match status" value="1"/>
</dbReference>
<proteinExistence type="inferred from homology"/>
<organism evidence="16 17">
    <name type="scientific">Leptospira tipperaryensis</name>
    <dbReference type="NCBI Taxonomy" id="2564040"/>
    <lineage>
        <taxon>Bacteria</taxon>
        <taxon>Pseudomonadati</taxon>
        <taxon>Spirochaetota</taxon>
        <taxon>Spirochaetia</taxon>
        <taxon>Leptospirales</taxon>
        <taxon>Leptospiraceae</taxon>
        <taxon>Leptospira</taxon>
    </lineage>
</organism>
<dbReference type="InterPro" id="IPR015931">
    <property type="entry name" value="Acnase/IPM_dHydase_lsu_aba_1/3"/>
</dbReference>
<dbReference type="GO" id="GO:0016853">
    <property type="term" value="F:isomerase activity"/>
    <property type="evidence" value="ECO:0007669"/>
    <property type="project" value="UniProtKB-KW"/>
</dbReference>
<dbReference type="NCBIfam" id="TIGR00170">
    <property type="entry name" value="leuC"/>
    <property type="match status" value="1"/>
</dbReference>
<evidence type="ECO:0000256" key="1">
    <source>
        <dbReference type="ARBA" id="ARBA00000491"/>
    </source>
</evidence>
<comment type="catalytic activity">
    <reaction evidence="1 13">
        <text>(2R,3S)-3-isopropylmalate = (2S)-2-isopropylmalate</text>
        <dbReference type="Rhea" id="RHEA:32287"/>
        <dbReference type="ChEBI" id="CHEBI:1178"/>
        <dbReference type="ChEBI" id="CHEBI:35121"/>
        <dbReference type="EC" id="4.2.1.33"/>
    </reaction>
</comment>
<dbReference type="AlphaFoldDB" id="A0A1D7UTP8"/>
<dbReference type="PANTHER" id="PTHR43822">
    <property type="entry name" value="HOMOACONITASE, MITOCHONDRIAL-RELATED"/>
    <property type="match status" value="1"/>
</dbReference>
<keyword evidence="12 13" id="KW-0100">Branched-chain amino acid biosynthesis</keyword>
<sequence>MAGKTLYDKIWDSRIVTRDGEEDILYVDRHLLHEVTSPQAFTALKEKGRTVRKKERTLAIMDHNVSTRNREWNGAGPISQKQMELLAENCKDFEIELLDINHPDQGVVHVVGPEIGLTLPGTVIVCGDSHTSTHGAFGAFALGIGTSEIEHVLATQTIRLKKSKNLLVQVTGTLAPDVSAKDLALFLIGKIGTSGGQGYVIEYAGDTIRNLSMEGRMTLCNLCIEAGARAGLVAPDQTTFDYLEGKDRSPKGEEYSRKVEYWKTLKSDPDAVFDKTIVLDAGEVSPMVTWGTNPGQVVPVNSVVPDPDSFIDQEAKAAAKRSLEYMDLRAGQTMNSVKIDKVFIGSCTNARIEDIRRAAQVVRGNRVSSNVQAIVVPGSGRVKRQAEEEGLDRVFLEAGFEWRLPGCSMCLGMNDDFLQPGERSASTSNRNFEGRQGRGGRTHLVSPESAVVAAILGRLGAVSELKEERK</sequence>
<dbReference type="PROSITE" id="PS00450">
    <property type="entry name" value="ACONITASE_1"/>
    <property type="match status" value="1"/>
</dbReference>
<evidence type="ECO:0000256" key="4">
    <source>
        <dbReference type="ARBA" id="ARBA00011271"/>
    </source>
</evidence>
<dbReference type="GO" id="GO:0009098">
    <property type="term" value="P:L-leucine biosynthetic process"/>
    <property type="evidence" value="ECO:0007669"/>
    <property type="project" value="UniProtKB-UniRule"/>
</dbReference>
<dbReference type="UniPathway" id="UPA00048">
    <property type="reaction ID" value="UER00071"/>
</dbReference>
<feature type="binding site" evidence="13">
    <location>
        <position position="347"/>
    </location>
    <ligand>
        <name>[4Fe-4S] cluster</name>
        <dbReference type="ChEBI" id="CHEBI:49883"/>
    </ligand>
</feature>
<dbReference type="KEGG" id="laj:A0128_03345"/>
<dbReference type="PANTHER" id="PTHR43822:SF9">
    <property type="entry name" value="3-ISOPROPYLMALATE DEHYDRATASE"/>
    <property type="match status" value="1"/>
</dbReference>
<keyword evidence="16" id="KW-0413">Isomerase</keyword>
<evidence type="ECO:0000256" key="5">
    <source>
        <dbReference type="ARBA" id="ARBA00022430"/>
    </source>
</evidence>
<keyword evidence="9 13" id="KW-0408">Iron</keyword>
<evidence type="ECO:0000256" key="14">
    <source>
        <dbReference type="SAM" id="MobiDB-lite"/>
    </source>
</evidence>
<dbReference type="Proteomes" id="UP000094197">
    <property type="component" value="Chromosome 1"/>
</dbReference>
<keyword evidence="17" id="KW-1185">Reference proteome</keyword>
<dbReference type="SUPFAM" id="SSF53732">
    <property type="entry name" value="Aconitase iron-sulfur domain"/>
    <property type="match status" value="1"/>
</dbReference>
<keyword evidence="11 13" id="KW-0456">Lyase</keyword>
<dbReference type="InterPro" id="IPR018136">
    <property type="entry name" value="Aconitase_4Fe-4S_BS"/>
</dbReference>
<comment type="function">
    <text evidence="2 13">Catalyzes the isomerization between 2-isopropylmalate and 3-isopropylmalate, via the formation of 2-isopropylmaleate.</text>
</comment>
<dbReference type="EC" id="4.2.1.33" evidence="13"/>
<dbReference type="InterPro" id="IPR036008">
    <property type="entry name" value="Aconitase_4Fe-4S_dom"/>
</dbReference>
<dbReference type="InterPro" id="IPR033941">
    <property type="entry name" value="IPMI_cat"/>
</dbReference>
<comment type="subunit">
    <text evidence="4 13">Heterodimer of LeuC and LeuD.</text>
</comment>
<evidence type="ECO:0000256" key="7">
    <source>
        <dbReference type="ARBA" id="ARBA00022605"/>
    </source>
</evidence>
<protein>
    <recommendedName>
        <fullName evidence="13">3-isopropylmalate dehydratase large subunit</fullName>
        <ecNumber evidence="13">4.2.1.33</ecNumber>
    </recommendedName>
    <alternativeName>
        <fullName evidence="13">Alpha-IPM isomerase</fullName>
        <shortName evidence="13">IPMI</shortName>
    </alternativeName>
    <alternativeName>
        <fullName evidence="13">Isopropylmalate isomerase</fullName>
    </alternativeName>
</protein>
<keyword evidence="10 13" id="KW-0411">Iron-sulfur</keyword>
<keyword evidence="7 13" id="KW-0028">Amino-acid biosynthesis</keyword>
<dbReference type="HAMAP" id="MF_01026">
    <property type="entry name" value="LeuC_type1"/>
    <property type="match status" value="1"/>
</dbReference>
<keyword evidence="5 13" id="KW-0432">Leucine biosynthesis</keyword>
<dbReference type="GO" id="GO:0003861">
    <property type="term" value="F:3-isopropylmalate dehydratase activity"/>
    <property type="evidence" value="ECO:0007669"/>
    <property type="project" value="UniProtKB-UniRule"/>
</dbReference>
<dbReference type="RefSeq" id="WP_069606231.1">
    <property type="nucleotide sequence ID" value="NZ_CP015217.1"/>
</dbReference>
<gene>
    <name evidence="13" type="primary">leuC</name>
    <name evidence="16" type="ORF">A0128_03345</name>
</gene>
<comment type="pathway">
    <text evidence="3 13">Amino-acid biosynthesis; L-leucine biosynthesis; L-leucine from 3-methyl-2-oxobutanoate: step 2/4.</text>
</comment>
<keyword evidence="8 13" id="KW-0479">Metal-binding</keyword>
<evidence type="ECO:0000256" key="11">
    <source>
        <dbReference type="ARBA" id="ARBA00023239"/>
    </source>
</evidence>
<dbReference type="NCBIfam" id="NF004016">
    <property type="entry name" value="PRK05478.1"/>
    <property type="match status" value="1"/>
</dbReference>
<dbReference type="InterPro" id="IPR001030">
    <property type="entry name" value="Acoase/IPM_deHydtase_lsu_aba"/>
</dbReference>
<feature type="domain" description="Aconitase/3-isopropylmalate dehydratase large subunit alpha/beta/alpha" evidence="15">
    <location>
        <begin position="8"/>
        <end position="457"/>
    </location>
</feature>
<comment type="similarity">
    <text evidence="13">Belongs to the aconitase/IPM isomerase family. LeuC type 1 subfamily.</text>
</comment>
<evidence type="ECO:0000259" key="15">
    <source>
        <dbReference type="Pfam" id="PF00330"/>
    </source>
</evidence>
<feature type="binding site" evidence="13">
    <location>
        <position position="410"/>
    </location>
    <ligand>
        <name>[4Fe-4S] cluster</name>
        <dbReference type="ChEBI" id="CHEBI:49883"/>
    </ligand>
</feature>
<keyword evidence="6 13" id="KW-0004">4Fe-4S</keyword>
<dbReference type="Pfam" id="PF00330">
    <property type="entry name" value="Aconitase"/>
    <property type="match status" value="1"/>
</dbReference>
<dbReference type="GO" id="GO:0051539">
    <property type="term" value="F:4 iron, 4 sulfur cluster binding"/>
    <property type="evidence" value="ECO:0007669"/>
    <property type="project" value="UniProtKB-KW"/>
</dbReference>
<reference evidence="16 17" key="1">
    <citation type="submission" date="2016-04" db="EMBL/GenBank/DDBJ databases">
        <title>Complete genome seqeunce of Leptospira alstonii serovar Room22.</title>
        <authorList>
            <person name="Nally J.E."/>
            <person name="Bayles D.O."/>
            <person name="Hurley D."/>
            <person name="Fanning S."/>
            <person name="McMahon B.J."/>
            <person name="Arent Z."/>
        </authorList>
    </citation>
    <scope>NUCLEOTIDE SEQUENCE [LARGE SCALE GENOMIC DNA]</scope>
    <source>
        <strain evidence="16 17">GWTS #1</strain>
    </source>
</reference>
<accession>A0A1D7UTP8</accession>
<dbReference type="PROSITE" id="PS01244">
    <property type="entry name" value="ACONITASE_2"/>
    <property type="match status" value="1"/>
</dbReference>
<evidence type="ECO:0000256" key="8">
    <source>
        <dbReference type="ARBA" id="ARBA00022723"/>
    </source>
</evidence>
<evidence type="ECO:0000256" key="13">
    <source>
        <dbReference type="HAMAP-Rule" id="MF_01026"/>
    </source>
</evidence>
<evidence type="ECO:0000256" key="2">
    <source>
        <dbReference type="ARBA" id="ARBA00002695"/>
    </source>
</evidence>
<evidence type="ECO:0000256" key="6">
    <source>
        <dbReference type="ARBA" id="ARBA00022485"/>
    </source>
</evidence>
<evidence type="ECO:0000313" key="17">
    <source>
        <dbReference type="Proteomes" id="UP000094197"/>
    </source>
</evidence>
<dbReference type="InterPro" id="IPR050067">
    <property type="entry name" value="IPM_dehydratase_rel_enz"/>
</dbReference>
<feature type="region of interest" description="Disordered" evidence="14">
    <location>
        <begin position="421"/>
        <end position="441"/>
    </location>
</feature>
<dbReference type="PRINTS" id="PR00415">
    <property type="entry name" value="ACONITASE"/>
</dbReference>
<dbReference type="EMBL" id="CP015217">
    <property type="protein sequence ID" value="AOP32987.1"/>
    <property type="molecule type" value="Genomic_DNA"/>
</dbReference>
<dbReference type="OrthoDB" id="9802769at2"/>
<dbReference type="InterPro" id="IPR004430">
    <property type="entry name" value="3-IsopropMal_deHydase_lsu"/>
</dbReference>
<dbReference type="FunFam" id="3.30.499.10:FF:000007">
    <property type="entry name" value="3-isopropylmalate dehydratase large subunit"/>
    <property type="match status" value="1"/>
</dbReference>
<dbReference type="NCBIfam" id="NF009116">
    <property type="entry name" value="PRK12466.1"/>
    <property type="match status" value="1"/>
</dbReference>
<name>A0A1D7UTP8_9LEPT</name>
<dbReference type="GO" id="GO:0046872">
    <property type="term" value="F:metal ion binding"/>
    <property type="evidence" value="ECO:0007669"/>
    <property type="project" value="UniProtKB-KW"/>
</dbReference>
<evidence type="ECO:0000256" key="3">
    <source>
        <dbReference type="ARBA" id="ARBA00004729"/>
    </source>
</evidence>
<evidence type="ECO:0000313" key="16">
    <source>
        <dbReference type="EMBL" id="AOP32987.1"/>
    </source>
</evidence>
<comment type="cofactor">
    <cofactor evidence="13">
        <name>[4Fe-4S] cluster</name>
        <dbReference type="ChEBI" id="CHEBI:49883"/>
    </cofactor>
    <text evidence="13">Binds 1 [4Fe-4S] cluster per subunit.</text>
</comment>
<evidence type="ECO:0000256" key="12">
    <source>
        <dbReference type="ARBA" id="ARBA00023304"/>
    </source>
</evidence>
<evidence type="ECO:0000256" key="10">
    <source>
        <dbReference type="ARBA" id="ARBA00023014"/>
    </source>
</evidence>
<feature type="binding site" evidence="13">
    <location>
        <position position="407"/>
    </location>
    <ligand>
        <name>[4Fe-4S] cluster</name>
        <dbReference type="ChEBI" id="CHEBI:49883"/>
    </ligand>
</feature>
<dbReference type="Gene3D" id="3.30.499.10">
    <property type="entry name" value="Aconitase, domain 3"/>
    <property type="match status" value="2"/>
</dbReference>
<evidence type="ECO:0000256" key="9">
    <source>
        <dbReference type="ARBA" id="ARBA00023004"/>
    </source>
</evidence>